<dbReference type="AlphaFoldDB" id="A0A8J4APK6"/>
<dbReference type="GO" id="GO:0016020">
    <property type="term" value="C:membrane"/>
    <property type="evidence" value="ECO:0007669"/>
    <property type="project" value="UniProtKB-ARBA"/>
</dbReference>
<dbReference type="PANTHER" id="PTHR43826:SF3">
    <property type="entry name" value="GLUCOSE-6-PHOSPHATE EXCHANGER SLC37A4"/>
    <property type="match status" value="1"/>
</dbReference>
<feature type="transmembrane region" description="Helical" evidence="6">
    <location>
        <begin position="281"/>
        <end position="299"/>
    </location>
</feature>
<evidence type="ECO:0000313" key="8">
    <source>
        <dbReference type="EMBL" id="GIL45286.1"/>
    </source>
</evidence>
<feature type="region of interest" description="Disordered" evidence="5">
    <location>
        <begin position="309"/>
        <end position="350"/>
    </location>
</feature>
<dbReference type="GO" id="GO:0012505">
    <property type="term" value="C:endomembrane system"/>
    <property type="evidence" value="ECO:0007669"/>
    <property type="project" value="UniProtKB-SubCell"/>
</dbReference>
<evidence type="ECO:0000259" key="7">
    <source>
        <dbReference type="PROSITE" id="PS50850"/>
    </source>
</evidence>
<feature type="transmembrane region" description="Helical" evidence="6">
    <location>
        <begin position="117"/>
        <end position="136"/>
    </location>
</feature>
<reference evidence="8" key="1">
    <citation type="journal article" date="2021" name="Proc. Natl. Acad. Sci. U.S.A.">
        <title>Three genomes in the algal genus Volvox reveal the fate of a haploid sex-determining region after a transition to homothallism.</title>
        <authorList>
            <person name="Yamamoto K."/>
            <person name="Hamaji T."/>
            <person name="Kawai-Toyooka H."/>
            <person name="Matsuzaki R."/>
            <person name="Takahashi F."/>
            <person name="Nishimura Y."/>
            <person name="Kawachi M."/>
            <person name="Noguchi H."/>
            <person name="Minakuchi Y."/>
            <person name="Umen J.G."/>
            <person name="Toyoda A."/>
            <person name="Nozaki H."/>
        </authorList>
    </citation>
    <scope>NUCLEOTIDE SEQUENCE</scope>
    <source>
        <strain evidence="8">NIES-3780</strain>
    </source>
</reference>
<evidence type="ECO:0000256" key="1">
    <source>
        <dbReference type="ARBA" id="ARBA00004127"/>
    </source>
</evidence>
<evidence type="ECO:0000256" key="5">
    <source>
        <dbReference type="SAM" id="MobiDB-lite"/>
    </source>
</evidence>
<accession>A0A8J4APK6</accession>
<keyword evidence="4 6" id="KW-0472">Membrane</keyword>
<feature type="transmembrane region" description="Helical" evidence="6">
    <location>
        <begin position="566"/>
        <end position="587"/>
    </location>
</feature>
<protein>
    <recommendedName>
        <fullName evidence="7">Major facilitator superfamily (MFS) profile domain-containing protein</fullName>
    </recommendedName>
</protein>
<feature type="region of interest" description="Disordered" evidence="5">
    <location>
        <begin position="430"/>
        <end position="466"/>
    </location>
</feature>
<proteinExistence type="predicted"/>
<dbReference type="InterPro" id="IPR020846">
    <property type="entry name" value="MFS_dom"/>
</dbReference>
<keyword evidence="3 6" id="KW-1133">Transmembrane helix</keyword>
<keyword evidence="2 6" id="KW-0812">Transmembrane</keyword>
<feature type="region of interest" description="Disordered" evidence="5">
    <location>
        <begin position="598"/>
        <end position="617"/>
    </location>
</feature>
<evidence type="ECO:0000313" key="9">
    <source>
        <dbReference type="Proteomes" id="UP000747399"/>
    </source>
</evidence>
<evidence type="ECO:0000256" key="4">
    <source>
        <dbReference type="ARBA" id="ARBA00023136"/>
    </source>
</evidence>
<feature type="transmembrane region" description="Helical" evidence="6">
    <location>
        <begin position="477"/>
        <end position="498"/>
    </location>
</feature>
<feature type="compositionally biased region" description="Low complexity" evidence="5">
    <location>
        <begin position="431"/>
        <end position="449"/>
    </location>
</feature>
<dbReference type="InterPro" id="IPR011701">
    <property type="entry name" value="MFS"/>
</dbReference>
<dbReference type="PROSITE" id="PS50850">
    <property type="entry name" value="MFS"/>
    <property type="match status" value="1"/>
</dbReference>
<feature type="compositionally biased region" description="Low complexity" evidence="5">
    <location>
        <begin position="324"/>
        <end position="338"/>
    </location>
</feature>
<feature type="region of interest" description="Disordered" evidence="5">
    <location>
        <begin position="48"/>
        <end position="79"/>
    </location>
</feature>
<dbReference type="Gene3D" id="1.20.1250.20">
    <property type="entry name" value="MFS general substrate transporter like domains"/>
    <property type="match status" value="3"/>
</dbReference>
<dbReference type="InterPro" id="IPR036259">
    <property type="entry name" value="MFS_trans_sf"/>
</dbReference>
<keyword evidence="9" id="KW-1185">Reference proteome</keyword>
<dbReference type="InterPro" id="IPR051337">
    <property type="entry name" value="OPA_Antiporter"/>
</dbReference>
<dbReference type="Proteomes" id="UP000747399">
    <property type="component" value="Unassembled WGS sequence"/>
</dbReference>
<name>A0A8J4APK6_9CHLO</name>
<feature type="transmembrane region" description="Helical" evidence="6">
    <location>
        <begin position="255"/>
        <end position="275"/>
    </location>
</feature>
<feature type="domain" description="Major facilitator superfamily (MFS) profile" evidence="7">
    <location>
        <begin position="118"/>
        <end position="588"/>
    </location>
</feature>
<feature type="compositionally biased region" description="Polar residues" evidence="5">
    <location>
        <begin position="311"/>
        <end position="320"/>
    </location>
</feature>
<gene>
    <name evidence="8" type="ORF">Vafri_2446</name>
</gene>
<feature type="compositionally biased region" description="Polar residues" evidence="5">
    <location>
        <begin position="339"/>
        <end position="350"/>
    </location>
</feature>
<dbReference type="PANTHER" id="PTHR43826">
    <property type="entry name" value="GLUCOSE-6-PHOSPHATE EXCHANGER SLC37A4"/>
    <property type="match status" value="1"/>
</dbReference>
<evidence type="ECO:0000256" key="2">
    <source>
        <dbReference type="ARBA" id="ARBA00022692"/>
    </source>
</evidence>
<dbReference type="GO" id="GO:0061513">
    <property type="term" value="F:glucose 6-phosphate:phosphate antiporter activity"/>
    <property type="evidence" value="ECO:0007669"/>
    <property type="project" value="TreeGrafter"/>
</dbReference>
<dbReference type="EMBL" id="BNCO01000003">
    <property type="protein sequence ID" value="GIL45286.1"/>
    <property type="molecule type" value="Genomic_DNA"/>
</dbReference>
<evidence type="ECO:0000256" key="6">
    <source>
        <dbReference type="SAM" id="Phobius"/>
    </source>
</evidence>
<feature type="transmembrane region" description="Helical" evidence="6">
    <location>
        <begin position="156"/>
        <end position="174"/>
    </location>
</feature>
<feature type="compositionally biased region" description="Polar residues" evidence="5">
    <location>
        <begin position="48"/>
        <end position="59"/>
    </location>
</feature>
<dbReference type="SUPFAM" id="SSF103473">
    <property type="entry name" value="MFS general substrate transporter"/>
    <property type="match status" value="1"/>
</dbReference>
<feature type="transmembrane region" description="Helical" evidence="6">
    <location>
        <begin position="212"/>
        <end position="234"/>
    </location>
</feature>
<organism evidence="8 9">
    <name type="scientific">Volvox africanus</name>
    <dbReference type="NCBI Taxonomy" id="51714"/>
    <lineage>
        <taxon>Eukaryota</taxon>
        <taxon>Viridiplantae</taxon>
        <taxon>Chlorophyta</taxon>
        <taxon>core chlorophytes</taxon>
        <taxon>Chlorophyceae</taxon>
        <taxon>CS clade</taxon>
        <taxon>Chlamydomonadales</taxon>
        <taxon>Volvocaceae</taxon>
        <taxon>Volvox</taxon>
    </lineage>
</organism>
<feature type="transmembrane region" description="Helical" evidence="6">
    <location>
        <begin position="540"/>
        <end position="560"/>
    </location>
</feature>
<comment type="subcellular location">
    <subcellularLocation>
        <location evidence="1">Endomembrane system</location>
        <topology evidence="1">Multi-pass membrane protein</topology>
    </subcellularLocation>
</comment>
<feature type="transmembrane region" description="Helical" evidence="6">
    <location>
        <begin position="504"/>
        <end position="528"/>
    </location>
</feature>
<feature type="transmembrane region" description="Helical" evidence="6">
    <location>
        <begin position="186"/>
        <end position="206"/>
    </location>
</feature>
<sequence length="617" mass="63334">MQVLAKSSIPGVRYGKSSWFPRSAVWLLPRLQPPQIVAASCFRGENGSGSLDTTVSPATPTIDPRDEPPSQPLAAPAPVHSSSVSEATAAVASVAAAESTPAAPSPSSPPPQPAGFLARRLMVFSGLVLGYAAYYLTRNSLTYAAPVMVADPALGFSLAQVGAMTSIFPIAYGMSKFVSGVLGDHFSPTLLLGGGLMLTAACNLALGAGNGLAWFAALWALNGLLQGVGAPSCARMLTSWFASRERGTYWGLWNIAHNMGGFLSPLVAATAAHAAGWRWGMWAPGLAGMALGLYVLLVCRDTPQDAGFNPVETTSKQAAKTRSKSGSESSNSTNGNDSAVSSSNNGSKQPSVLRTAIDNVLSNPYIWALALTYFCVYVVRQGVTSWTVFYLINEKGVPDAAQAAMRVSGLELGGLLGGLAAGHLSDSLIRKSSGTTGEKQGSGSSSSNGNGNGKVNPTPAAAGASSEGSVGKRVQVVMAYTAALAAALAAFQALPASAPPALQWLSVAAIGFCIYGPQMLIGLCGAELVHPGSVGASQGVLGWVAYLGAANAGVPLSWIITSYGWTAYFTALTAACGVALLLLAPLMRLPSFTQRQQQQDLMRPASPGNGAPQPKLA</sequence>
<evidence type="ECO:0000256" key="3">
    <source>
        <dbReference type="ARBA" id="ARBA00022989"/>
    </source>
</evidence>
<dbReference type="GO" id="GO:0035435">
    <property type="term" value="P:phosphate ion transmembrane transport"/>
    <property type="evidence" value="ECO:0007669"/>
    <property type="project" value="TreeGrafter"/>
</dbReference>
<dbReference type="Pfam" id="PF07690">
    <property type="entry name" value="MFS_1"/>
    <property type="match status" value="1"/>
</dbReference>
<comment type="caution">
    <text evidence="8">The sequence shown here is derived from an EMBL/GenBank/DDBJ whole genome shotgun (WGS) entry which is preliminary data.</text>
</comment>